<organism evidence="1 2">
    <name type="scientific">Vaccinium darrowii</name>
    <dbReference type="NCBI Taxonomy" id="229202"/>
    <lineage>
        <taxon>Eukaryota</taxon>
        <taxon>Viridiplantae</taxon>
        <taxon>Streptophyta</taxon>
        <taxon>Embryophyta</taxon>
        <taxon>Tracheophyta</taxon>
        <taxon>Spermatophyta</taxon>
        <taxon>Magnoliopsida</taxon>
        <taxon>eudicotyledons</taxon>
        <taxon>Gunneridae</taxon>
        <taxon>Pentapetalae</taxon>
        <taxon>asterids</taxon>
        <taxon>Ericales</taxon>
        <taxon>Ericaceae</taxon>
        <taxon>Vaccinioideae</taxon>
        <taxon>Vaccinieae</taxon>
        <taxon>Vaccinium</taxon>
    </lineage>
</organism>
<dbReference type="EMBL" id="CM037151">
    <property type="protein sequence ID" value="KAH7844321.1"/>
    <property type="molecule type" value="Genomic_DNA"/>
</dbReference>
<proteinExistence type="predicted"/>
<dbReference type="Proteomes" id="UP000828048">
    <property type="component" value="Chromosome 1"/>
</dbReference>
<keyword evidence="2" id="KW-1185">Reference proteome</keyword>
<protein>
    <submittedName>
        <fullName evidence="1">Uncharacterized protein</fullName>
    </submittedName>
</protein>
<evidence type="ECO:0000313" key="1">
    <source>
        <dbReference type="EMBL" id="KAH7844321.1"/>
    </source>
</evidence>
<accession>A0ACB7XTM0</accession>
<evidence type="ECO:0000313" key="2">
    <source>
        <dbReference type="Proteomes" id="UP000828048"/>
    </source>
</evidence>
<comment type="caution">
    <text evidence="1">The sequence shown here is derived from an EMBL/GenBank/DDBJ whole genome shotgun (WGS) entry which is preliminary data.</text>
</comment>
<reference evidence="1 2" key="1">
    <citation type="journal article" date="2021" name="Hortic Res">
        <title>High-quality reference genome and annotation aids understanding of berry development for evergreen blueberry (Vaccinium darrowii).</title>
        <authorList>
            <person name="Yu J."/>
            <person name="Hulse-Kemp A.M."/>
            <person name="Babiker E."/>
            <person name="Staton M."/>
        </authorList>
    </citation>
    <scope>NUCLEOTIDE SEQUENCE [LARGE SCALE GENOMIC DNA]</scope>
    <source>
        <strain evidence="2">cv. NJ 8807/NJ 8810</strain>
        <tissue evidence="1">Young leaf</tissue>
    </source>
</reference>
<sequence length="158" mass="17224">MAYTENAFILSCTTMVYLLQRPAKNFEPLITAHFRDRATHILSACNAYMNSRAVVGCYGEARSGQSDPVINVSKNFKVLMKSWYPDMVAVFKGTGASLGHSVEQLVVDKKTMSSEGRNSDGKKNKKSSAFGKVIGILTRFLGFKKVGTGKGIKVNSSS</sequence>
<name>A0ACB7XTM0_9ERIC</name>
<gene>
    <name evidence="1" type="ORF">Vadar_026830</name>
</gene>